<reference evidence="2 3" key="1">
    <citation type="submission" date="2018-07" db="EMBL/GenBank/DDBJ databases">
        <title>Genome sequencing of Runella.</title>
        <authorList>
            <person name="Baek M.-G."/>
            <person name="Yi H."/>
        </authorList>
    </citation>
    <scope>NUCLEOTIDE SEQUENCE [LARGE SCALE GENOMIC DNA]</scope>
    <source>
        <strain evidence="2 3">HYN0085</strain>
    </source>
</reference>
<dbReference type="Pfam" id="PF20221">
    <property type="entry name" value="DUF6580"/>
    <property type="match status" value="1"/>
</dbReference>
<dbReference type="Proteomes" id="UP000251993">
    <property type="component" value="Chromosome"/>
</dbReference>
<dbReference type="KEGG" id="run:DR864_03650"/>
<keyword evidence="3" id="KW-1185">Reference proteome</keyword>
<keyword evidence="1" id="KW-0812">Transmembrane</keyword>
<feature type="transmembrane region" description="Helical" evidence="1">
    <location>
        <begin position="6"/>
        <end position="24"/>
    </location>
</feature>
<sequence>MNLSVSRFSTVVILIVVAALSRIVPHPFNFTPIGAIALFGAAQFNRKLFAFMIPAAAMLLSDAVIGNPSLPTYLSFALIAVFGLVYLKKVTVSRLFVSSLVASISFFLITNFFVWFGGSMYPQTAQGLIACYTAGLAFYQQTLFGNLFLNTIMGDLFYTSLLFGSFYQINKIAFKPTVA</sequence>
<proteinExistence type="predicted"/>
<dbReference type="OrthoDB" id="9806699at2"/>
<name>A0A344TE20_9BACT</name>
<accession>A0A344TE20</accession>
<evidence type="ECO:0008006" key="4">
    <source>
        <dbReference type="Google" id="ProtNLM"/>
    </source>
</evidence>
<feature type="transmembrane region" description="Helical" evidence="1">
    <location>
        <begin position="72"/>
        <end position="88"/>
    </location>
</feature>
<dbReference type="RefSeq" id="WP_114065678.1">
    <property type="nucleotide sequence ID" value="NZ_CP030850.1"/>
</dbReference>
<dbReference type="InterPro" id="IPR046487">
    <property type="entry name" value="DUF6580"/>
</dbReference>
<feature type="transmembrane region" description="Helical" evidence="1">
    <location>
        <begin position="95"/>
        <end position="116"/>
    </location>
</feature>
<keyword evidence="1" id="KW-1133">Transmembrane helix</keyword>
<evidence type="ECO:0000313" key="3">
    <source>
        <dbReference type="Proteomes" id="UP000251993"/>
    </source>
</evidence>
<protein>
    <recommendedName>
        <fullName evidence="4">Rod shape-determining protein MreD</fullName>
    </recommendedName>
</protein>
<gene>
    <name evidence="2" type="ORF">DR864_03650</name>
</gene>
<evidence type="ECO:0000256" key="1">
    <source>
        <dbReference type="SAM" id="Phobius"/>
    </source>
</evidence>
<evidence type="ECO:0000313" key="2">
    <source>
        <dbReference type="EMBL" id="AXE16891.1"/>
    </source>
</evidence>
<dbReference type="AlphaFoldDB" id="A0A344TE20"/>
<organism evidence="2 3">
    <name type="scientific">Runella rosea</name>
    <dbReference type="NCBI Taxonomy" id="2259595"/>
    <lineage>
        <taxon>Bacteria</taxon>
        <taxon>Pseudomonadati</taxon>
        <taxon>Bacteroidota</taxon>
        <taxon>Cytophagia</taxon>
        <taxon>Cytophagales</taxon>
        <taxon>Spirosomataceae</taxon>
        <taxon>Runella</taxon>
    </lineage>
</organism>
<dbReference type="EMBL" id="CP030850">
    <property type="protein sequence ID" value="AXE16891.1"/>
    <property type="molecule type" value="Genomic_DNA"/>
</dbReference>
<keyword evidence="1" id="KW-0472">Membrane</keyword>
<feature type="transmembrane region" description="Helical" evidence="1">
    <location>
        <begin position="147"/>
        <end position="167"/>
    </location>
</feature>